<accession>A0A921ATH9</accession>
<reference evidence="1" key="2">
    <citation type="submission" date="2021-09" db="EMBL/GenBank/DDBJ databases">
        <authorList>
            <person name="Gilroy R."/>
        </authorList>
    </citation>
    <scope>NUCLEOTIDE SEQUENCE</scope>
    <source>
        <strain evidence="1">ChiGjej2B2-19336</strain>
    </source>
</reference>
<dbReference type="EMBL" id="DYZA01000018">
    <property type="protein sequence ID" value="HJD96192.1"/>
    <property type="molecule type" value="Genomic_DNA"/>
</dbReference>
<name>A0A921ATH9_9BACT</name>
<evidence type="ECO:0000313" key="2">
    <source>
        <dbReference type="Proteomes" id="UP000698963"/>
    </source>
</evidence>
<proteinExistence type="predicted"/>
<organism evidence="1 2">
    <name type="scientific">Mailhella massiliensis</name>
    <dbReference type="NCBI Taxonomy" id="1903261"/>
    <lineage>
        <taxon>Bacteria</taxon>
        <taxon>Pseudomonadati</taxon>
        <taxon>Thermodesulfobacteriota</taxon>
        <taxon>Desulfovibrionia</taxon>
        <taxon>Desulfovibrionales</taxon>
        <taxon>Desulfovibrionaceae</taxon>
        <taxon>Mailhella</taxon>
    </lineage>
</organism>
<gene>
    <name evidence="1" type="ORF">K8W16_00895</name>
</gene>
<dbReference type="Proteomes" id="UP000698963">
    <property type="component" value="Unassembled WGS sequence"/>
</dbReference>
<dbReference type="RefSeq" id="WP_304120353.1">
    <property type="nucleotide sequence ID" value="NZ_DYZA01000018.1"/>
</dbReference>
<reference evidence="1" key="1">
    <citation type="journal article" date="2021" name="PeerJ">
        <title>Extensive microbial diversity within the chicken gut microbiome revealed by metagenomics and culture.</title>
        <authorList>
            <person name="Gilroy R."/>
            <person name="Ravi A."/>
            <person name="Getino M."/>
            <person name="Pursley I."/>
            <person name="Horton D.L."/>
            <person name="Alikhan N.F."/>
            <person name="Baker D."/>
            <person name="Gharbi K."/>
            <person name="Hall N."/>
            <person name="Watson M."/>
            <person name="Adriaenssens E.M."/>
            <person name="Foster-Nyarko E."/>
            <person name="Jarju S."/>
            <person name="Secka A."/>
            <person name="Antonio M."/>
            <person name="Oren A."/>
            <person name="Chaudhuri R.R."/>
            <person name="La Ragione R."/>
            <person name="Hildebrand F."/>
            <person name="Pallen M.J."/>
        </authorList>
    </citation>
    <scope>NUCLEOTIDE SEQUENCE</scope>
    <source>
        <strain evidence="1">ChiGjej2B2-19336</strain>
    </source>
</reference>
<evidence type="ECO:0000313" key="1">
    <source>
        <dbReference type="EMBL" id="HJD96192.1"/>
    </source>
</evidence>
<protein>
    <submittedName>
        <fullName evidence="1">Uncharacterized protein</fullName>
    </submittedName>
</protein>
<comment type="caution">
    <text evidence="1">The sequence shown here is derived from an EMBL/GenBank/DDBJ whole genome shotgun (WGS) entry which is preliminary data.</text>
</comment>
<sequence>MESFLLNPLPETISELEAQMDIIAAEQKRCHEAIRRFMDAEDVEKGIVFPQEIHELHQRKNMLETHMQYRRVRVNRLKMWKGVR</sequence>
<dbReference type="AlphaFoldDB" id="A0A921ATH9"/>